<keyword evidence="8" id="KW-0868">Chloride</keyword>
<evidence type="ECO:0000313" key="13">
    <source>
        <dbReference type="EMBL" id="GGC75537.1"/>
    </source>
</evidence>
<keyword evidence="14" id="KW-1185">Reference proteome</keyword>
<dbReference type="InterPro" id="IPR014743">
    <property type="entry name" value="Cl-channel_core"/>
</dbReference>
<evidence type="ECO:0000256" key="8">
    <source>
        <dbReference type="ARBA" id="ARBA00023214"/>
    </source>
</evidence>
<evidence type="ECO:0000256" key="6">
    <source>
        <dbReference type="ARBA" id="ARBA00023136"/>
    </source>
</evidence>
<comment type="caution">
    <text evidence="13">The sequence shown here is derived from an EMBL/GenBank/DDBJ whole genome shotgun (WGS) entry which is preliminary data.</text>
</comment>
<dbReference type="Pfam" id="PF00571">
    <property type="entry name" value="CBS"/>
    <property type="match status" value="2"/>
</dbReference>
<dbReference type="AlphaFoldDB" id="A0A916UJ92"/>
<feature type="transmembrane region" description="Helical" evidence="11">
    <location>
        <begin position="371"/>
        <end position="392"/>
    </location>
</feature>
<dbReference type="GO" id="GO:0005254">
    <property type="term" value="F:chloride channel activity"/>
    <property type="evidence" value="ECO:0007669"/>
    <property type="project" value="UniProtKB-KW"/>
</dbReference>
<dbReference type="EMBL" id="BMGG01000006">
    <property type="protein sequence ID" value="GGC75537.1"/>
    <property type="molecule type" value="Genomic_DNA"/>
</dbReference>
<keyword evidence="9" id="KW-0407">Ion channel</keyword>
<accession>A0A916UJ92</accession>
<dbReference type="InterPro" id="IPR001807">
    <property type="entry name" value="ClC"/>
</dbReference>
<protein>
    <submittedName>
        <fullName evidence="13">Chloride channel protein</fullName>
    </submittedName>
</protein>
<keyword evidence="3 11" id="KW-0812">Transmembrane</keyword>
<dbReference type="Gene3D" id="1.10.3080.10">
    <property type="entry name" value="Clc chloride channel"/>
    <property type="match status" value="1"/>
</dbReference>
<feature type="domain" description="CBS" evidence="12">
    <location>
        <begin position="426"/>
        <end position="485"/>
    </location>
</feature>
<dbReference type="SUPFAM" id="SSF81340">
    <property type="entry name" value="Clc chloride channel"/>
    <property type="match status" value="1"/>
</dbReference>
<evidence type="ECO:0000256" key="5">
    <source>
        <dbReference type="ARBA" id="ARBA00023065"/>
    </source>
</evidence>
<dbReference type="InterPro" id="IPR000644">
    <property type="entry name" value="CBS_dom"/>
</dbReference>
<reference evidence="13" key="1">
    <citation type="journal article" date="2014" name="Int. J. Syst. Evol. Microbiol.">
        <title>Complete genome sequence of Corynebacterium casei LMG S-19264T (=DSM 44701T), isolated from a smear-ripened cheese.</title>
        <authorList>
            <consortium name="US DOE Joint Genome Institute (JGI-PGF)"/>
            <person name="Walter F."/>
            <person name="Albersmeier A."/>
            <person name="Kalinowski J."/>
            <person name="Ruckert C."/>
        </authorList>
    </citation>
    <scope>NUCLEOTIDE SEQUENCE</scope>
    <source>
        <strain evidence="13">CGMCC 1.12919</strain>
    </source>
</reference>
<feature type="transmembrane region" description="Helical" evidence="11">
    <location>
        <begin position="301"/>
        <end position="329"/>
    </location>
</feature>
<evidence type="ECO:0000256" key="1">
    <source>
        <dbReference type="ARBA" id="ARBA00004141"/>
    </source>
</evidence>
<keyword evidence="2" id="KW-0813">Transport</keyword>
<evidence type="ECO:0000256" key="2">
    <source>
        <dbReference type="ARBA" id="ARBA00022448"/>
    </source>
</evidence>
<dbReference type="PRINTS" id="PR00762">
    <property type="entry name" value="CLCHANNEL"/>
</dbReference>
<evidence type="ECO:0000256" key="4">
    <source>
        <dbReference type="ARBA" id="ARBA00022989"/>
    </source>
</evidence>
<feature type="transmembrane region" description="Helical" evidence="11">
    <location>
        <begin position="142"/>
        <end position="166"/>
    </location>
</feature>
<feature type="transmembrane region" description="Helical" evidence="11">
    <location>
        <begin position="249"/>
        <end position="267"/>
    </location>
</feature>
<feature type="transmembrane region" description="Helical" evidence="11">
    <location>
        <begin position="341"/>
        <end position="365"/>
    </location>
</feature>
<evidence type="ECO:0000313" key="14">
    <source>
        <dbReference type="Proteomes" id="UP000637002"/>
    </source>
</evidence>
<feature type="transmembrane region" description="Helical" evidence="11">
    <location>
        <begin position="178"/>
        <end position="198"/>
    </location>
</feature>
<organism evidence="13 14">
    <name type="scientific">Chelatococcus reniformis</name>
    <dbReference type="NCBI Taxonomy" id="1494448"/>
    <lineage>
        <taxon>Bacteria</taxon>
        <taxon>Pseudomonadati</taxon>
        <taxon>Pseudomonadota</taxon>
        <taxon>Alphaproteobacteria</taxon>
        <taxon>Hyphomicrobiales</taxon>
        <taxon>Chelatococcaceae</taxon>
        <taxon>Chelatococcus</taxon>
    </lineage>
</organism>
<evidence type="ECO:0000256" key="9">
    <source>
        <dbReference type="ARBA" id="ARBA00023303"/>
    </source>
</evidence>
<name>A0A916UJ92_9HYPH</name>
<keyword evidence="7" id="KW-0869">Chloride channel</keyword>
<gene>
    <name evidence="13" type="ORF">GCM10010994_37500</name>
</gene>
<dbReference type="GO" id="GO:0034707">
    <property type="term" value="C:chloride channel complex"/>
    <property type="evidence" value="ECO:0007669"/>
    <property type="project" value="UniProtKB-KW"/>
</dbReference>
<evidence type="ECO:0000259" key="12">
    <source>
        <dbReference type="PROSITE" id="PS51371"/>
    </source>
</evidence>
<feature type="transmembrane region" description="Helical" evidence="11">
    <location>
        <begin position="210"/>
        <end position="237"/>
    </location>
</feature>
<dbReference type="PANTHER" id="PTHR43427:SF6">
    <property type="entry name" value="CHLORIDE CHANNEL PROTEIN CLC-E"/>
    <property type="match status" value="1"/>
</dbReference>
<comment type="subcellular location">
    <subcellularLocation>
        <location evidence="1">Membrane</location>
        <topology evidence="1">Multi-pass membrane protein</topology>
    </subcellularLocation>
</comment>
<feature type="transmembrane region" description="Helical" evidence="11">
    <location>
        <begin position="45"/>
        <end position="63"/>
    </location>
</feature>
<evidence type="ECO:0000256" key="11">
    <source>
        <dbReference type="SAM" id="Phobius"/>
    </source>
</evidence>
<dbReference type="PROSITE" id="PS51371">
    <property type="entry name" value="CBS"/>
    <property type="match status" value="2"/>
</dbReference>
<proteinExistence type="predicted"/>
<dbReference type="Proteomes" id="UP000637002">
    <property type="component" value="Unassembled WGS sequence"/>
</dbReference>
<dbReference type="InterPro" id="IPR050368">
    <property type="entry name" value="ClC-type_chloride_channel"/>
</dbReference>
<dbReference type="Gene3D" id="3.10.580.10">
    <property type="entry name" value="CBS-domain"/>
    <property type="match status" value="1"/>
</dbReference>
<feature type="domain" description="CBS" evidence="12">
    <location>
        <begin position="492"/>
        <end position="551"/>
    </location>
</feature>
<dbReference type="SUPFAM" id="SSF54631">
    <property type="entry name" value="CBS-domain pair"/>
    <property type="match status" value="1"/>
</dbReference>
<evidence type="ECO:0000256" key="10">
    <source>
        <dbReference type="PROSITE-ProRule" id="PRU00703"/>
    </source>
</evidence>
<evidence type="ECO:0000256" key="7">
    <source>
        <dbReference type="ARBA" id="ARBA00023173"/>
    </source>
</evidence>
<keyword evidence="6 11" id="KW-0472">Membrane</keyword>
<reference evidence="13" key="2">
    <citation type="submission" date="2020-09" db="EMBL/GenBank/DDBJ databases">
        <authorList>
            <person name="Sun Q."/>
            <person name="Zhou Y."/>
        </authorList>
    </citation>
    <scope>NUCLEOTIDE SEQUENCE</scope>
    <source>
        <strain evidence="13">CGMCC 1.12919</strain>
    </source>
</reference>
<dbReference type="InterPro" id="IPR046342">
    <property type="entry name" value="CBS_dom_sf"/>
</dbReference>
<dbReference type="PANTHER" id="PTHR43427">
    <property type="entry name" value="CHLORIDE CHANNEL PROTEIN CLC-E"/>
    <property type="match status" value="1"/>
</dbReference>
<dbReference type="CDD" id="cd02205">
    <property type="entry name" value="CBS_pair_SF"/>
    <property type="match status" value="1"/>
</dbReference>
<dbReference type="SMART" id="SM00116">
    <property type="entry name" value="CBS"/>
    <property type="match status" value="2"/>
</dbReference>
<evidence type="ECO:0000256" key="3">
    <source>
        <dbReference type="ARBA" id="ARBA00022692"/>
    </source>
</evidence>
<keyword evidence="10" id="KW-0129">CBS domain</keyword>
<dbReference type="CDD" id="cd00400">
    <property type="entry name" value="Voltage_gated_ClC"/>
    <property type="match status" value="1"/>
</dbReference>
<sequence length="575" mass="59568">MAVLVGAGGGAAAWLLLRAIALVTNLVWFQTFSVAASSPATAAVNGWMAAAPALGGLVIGLMARFGSEKIRGHGIPEAIEAILIGESRMSPKVALLKPLSSAISIGTGGPFGAEGPIIMTGGAIGSLFAQCFSLSAAERKTLLVAGATAGMTAIFGTPIAAVLLAVELLLFELKPRSLIPVITACSVAVALRPLLIGAGPLFPFSGALDLPWWGLAMCVGAGVVAGLQSGLLTGLLYKAEDLFQALPLHWMWWPALGGLAVGLGGLIEPRALGVGYDIIADLLGGQPAATQVALILVVKSAIWIVALASGTSGGVLAPLLIFGGCLGWLEGQLLPGPAGAWALIGMAAMMGGTMRAPLTGVLFAVELTGDFALLGPLLMATGAAYAVTVLLLKRSILTEKIARRGQHIVREYSVDPFELLRVGEVMVRDVDTLPGAMRVDAAIAYFSDGEPRHKSYPILDEASRVIGMVGRGDVLRWRAAGGVDGETLFERRSDASVVVGYADETVSALADRMAADDIGRVPIVERGSMRLVGLVSRKDLLRIRRTARAAEERRTATFKARRAAVNPNGRAPTAA</sequence>
<dbReference type="Pfam" id="PF00654">
    <property type="entry name" value="Voltage_CLC"/>
    <property type="match status" value="1"/>
</dbReference>
<keyword evidence="5" id="KW-0406">Ion transport</keyword>
<keyword evidence="4 11" id="KW-1133">Transmembrane helix</keyword>